<accession>A0A9P0PCU1</accession>
<comment type="caution">
    <text evidence="1">The sequence shown here is derived from an EMBL/GenBank/DDBJ whole genome shotgun (WGS) entry which is preliminary data.</text>
</comment>
<dbReference type="AlphaFoldDB" id="A0A9P0PCU1"/>
<keyword evidence="2" id="KW-1185">Reference proteome</keyword>
<reference evidence="1" key="1">
    <citation type="submission" date="2022-03" db="EMBL/GenBank/DDBJ databases">
        <authorList>
            <person name="Sayadi A."/>
        </authorList>
    </citation>
    <scope>NUCLEOTIDE SEQUENCE</scope>
</reference>
<dbReference type="EMBL" id="CAKOFQ010006895">
    <property type="protein sequence ID" value="CAH1980441.1"/>
    <property type="molecule type" value="Genomic_DNA"/>
</dbReference>
<sequence>MVKNQNWKKDETHDQIKISKIPELSWLSEERNTVQFKYEFAESPRILSLKKIRRSQLQTCSIQLPQLYISPLPIDCKNLQGLLQLCRGDRLPQYGAYKEKTLSKEEIAKKSLNRQRGDWKKLKMILFCWRSTKKRND</sequence>
<protein>
    <submittedName>
        <fullName evidence="1">Uncharacterized protein</fullName>
    </submittedName>
</protein>
<proteinExistence type="predicted"/>
<organism evidence="1 2">
    <name type="scientific">Acanthoscelides obtectus</name>
    <name type="common">Bean weevil</name>
    <name type="synonym">Bruchus obtectus</name>
    <dbReference type="NCBI Taxonomy" id="200917"/>
    <lineage>
        <taxon>Eukaryota</taxon>
        <taxon>Metazoa</taxon>
        <taxon>Ecdysozoa</taxon>
        <taxon>Arthropoda</taxon>
        <taxon>Hexapoda</taxon>
        <taxon>Insecta</taxon>
        <taxon>Pterygota</taxon>
        <taxon>Neoptera</taxon>
        <taxon>Endopterygota</taxon>
        <taxon>Coleoptera</taxon>
        <taxon>Polyphaga</taxon>
        <taxon>Cucujiformia</taxon>
        <taxon>Chrysomeloidea</taxon>
        <taxon>Chrysomelidae</taxon>
        <taxon>Bruchinae</taxon>
        <taxon>Bruchini</taxon>
        <taxon>Acanthoscelides</taxon>
    </lineage>
</organism>
<dbReference type="Proteomes" id="UP001152888">
    <property type="component" value="Unassembled WGS sequence"/>
</dbReference>
<gene>
    <name evidence="1" type="ORF">ACAOBT_LOCUS13990</name>
</gene>
<evidence type="ECO:0000313" key="2">
    <source>
        <dbReference type="Proteomes" id="UP001152888"/>
    </source>
</evidence>
<name>A0A9P0PCU1_ACAOB</name>
<evidence type="ECO:0000313" key="1">
    <source>
        <dbReference type="EMBL" id="CAH1980441.1"/>
    </source>
</evidence>